<dbReference type="InterPro" id="IPR003593">
    <property type="entry name" value="AAA+_ATPase"/>
</dbReference>
<dbReference type="Gene3D" id="3.40.50.300">
    <property type="entry name" value="P-loop containing nucleotide triphosphate hydrolases"/>
    <property type="match status" value="1"/>
</dbReference>
<dbReference type="GO" id="GO:0022857">
    <property type="term" value="F:transmembrane transporter activity"/>
    <property type="evidence" value="ECO:0007669"/>
    <property type="project" value="TreeGrafter"/>
</dbReference>
<name>A0A5J6MQ45_9PROT</name>
<organism evidence="5 6">
    <name type="scientific">Hypericibacter terrae</name>
    <dbReference type="NCBI Taxonomy" id="2602015"/>
    <lineage>
        <taxon>Bacteria</taxon>
        <taxon>Pseudomonadati</taxon>
        <taxon>Pseudomonadota</taxon>
        <taxon>Alphaproteobacteria</taxon>
        <taxon>Rhodospirillales</taxon>
        <taxon>Dongiaceae</taxon>
        <taxon>Hypericibacter</taxon>
    </lineage>
</organism>
<feature type="domain" description="ABC transporter" evidence="4">
    <location>
        <begin position="2"/>
        <end position="226"/>
    </location>
</feature>
<accession>A0A5J6MQ45</accession>
<dbReference type="PANTHER" id="PTHR24220:SF659">
    <property type="entry name" value="TRANSPORTER, PUTATIVE-RELATED"/>
    <property type="match status" value="1"/>
</dbReference>
<dbReference type="RefSeq" id="WP_151179806.1">
    <property type="nucleotide sequence ID" value="NZ_CP042906.1"/>
</dbReference>
<dbReference type="InterPro" id="IPR017871">
    <property type="entry name" value="ABC_transporter-like_CS"/>
</dbReference>
<dbReference type="InterPro" id="IPR017911">
    <property type="entry name" value="MacB-like_ATP-bd"/>
</dbReference>
<dbReference type="SUPFAM" id="SSF52540">
    <property type="entry name" value="P-loop containing nucleoside triphosphate hydrolases"/>
    <property type="match status" value="1"/>
</dbReference>
<dbReference type="OrthoDB" id="9802264at2"/>
<evidence type="ECO:0000256" key="1">
    <source>
        <dbReference type="ARBA" id="ARBA00022448"/>
    </source>
</evidence>
<dbReference type="GO" id="GO:0005524">
    <property type="term" value="F:ATP binding"/>
    <property type="evidence" value="ECO:0007669"/>
    <property type="project" value="UniProtKB-KW"/>
</dbReference>
<dbReference type="KEGG" id="htq:FRZ44_50870"/>
<dbReference type="Proteomes" id="UP000326202">
    <property type="component" value="Chromosome"/>
</dbReference>
<gene>
    <name evidence="5" type="ORF">FRZ44_50870</name>
</gene>
<keyword evidence="3" id="KW-0067">ATP-binding</keyword>
<dbReference type="AlphaFoldDB" id="A0A5J6MQ45"/>
<evidence type="ECO:0000259" key="4">
    <source>
        <dbReference type="PROSITE" id="PS50893"/>
    </source>
</evidence>
<proteinExistence type="predicted"/>
<dbReference type="PROSITE" id="PS50893">
    <property type="entry name" value="ABC_TRANSPORTER_2"/>
    <property type="match status" value="1"/>
</dbReference>
<evidence type="ECO:0000313" key="6">
    <source>
        <dbReference type="Proteomes" id="UP000326202"/>
    </source>
</evidence>
<sequence length="229" mass="24516">MIRLEAIELSLGSQERKVNVLRGLDLAVAAGETIAVEGPSGSGKTSMLMVIAGLERPTGGRVRVDDVELGPLNEDALARFRRDRVGIVFQGFHLIATMTALENVAVPLELAGRADAFVRAREELTAVGLGRRLSHYPGELSGGEQQRVALARAFACEPRLLLADEPSGNLDPDTGHAVMDLMFAEVARRGTTLLLITHDPALALRCGRRLRLVEGRLIDGPALGSMTHG</sequence>
<dbReference type="PANTHER" id="PTHR24220">
    <property type="entry name" value="IMPORT ATP-BINDING PROTEIN"/>
    <property type="match status" value="1"/>
</dbReference>
<keyword evidence="2" id="KW-0547">Nucleotide-binding</keyword>
<dbReference type="InterPro" id="IPR027417">
    <property type="entry name" value="P-loop_NTPase"/>
</dbReference>
<dbReference type="InterPro" id="IPR015854">
    <property type="entry name" value="ABC_transpr_LolD-like"/>
</dbReference>
<keyword evidence="6" id="KW-1185">Reference proteome</keyword>
<evidence type="ECO:0000256" key="3">
    <source>
        <dbReference type="ARBA" id="ARBA00022840"/>
    </source>
</evidence>
<dbReference type="PROSITE" id="PS00211">
    <property type="entry name" value="ABC_TRANSPORTER_1"/>
    <property type="match status" value="1"/>
</dbReference>
<dbReference type="Pfam" id="PF00005">
    <property type="entry name" value="ABC_tran"/>
    <property type="match status" value="1"/>
</dbReference>
<keyword evidence="1" id="KW-0813">Transport</keyword>
<dbReference type="CDD" id="cd03255">
    <property type="entry name" value="ABC_MJ0796_LolCDE_FtsE"/>
    <property type="match status" value="1"/>
</dbReference>
<protein>
    <submittedName>
        <fullName evidence="5">ABC transporter</fullName>
    </submittedName>
</protein>
<dbReference type="InterPro" id="IPR003439">
    <property type="entry name" value="ABC_transporter-like_ATP-bd"/>
</dbReference>
<evidence type="ECO:0000256" key="2">
    <source>
        <dbReference type="ARBA" id="ARBA00022741"/>
    </source>
</evidence>
<dbReference type="EMBL" id="CP042906">
    <property type="protein sequence ID" value="QEX19772.1"/>
    <property type="molecule type" value="Genomic_DNA"/>
</dbReference>
<dbReference type="SMART" id="SM00382">
    <property type="entry name" value="AAA"/>
    <property type="match status" value="1"/>
</dbReference>
<dbReference type="GO" id="GO:0016887">
    <property type="term" value="F:ATP hydrolysis activity"/>
    <property type="evidence" value="ECO:0007669"/>
    <property type="project" value="InterPro"/>
</dbReference>
<evidence type="ECO:0000313" key="5">
    <source>
        <dbReference type="EMBL" id="QEX19772.1"/>
    </source>
</evidence>
<dbReference type="GO" id="GO:0005886">
    <property type="term" value="C:plasma membrane"/>
    <property type="evidence" value="ECO:0007669"/>
    <property type="project" value="TreeGrafter"/>
</dbReference>
<reference evidence="5 6" key="1">
    <citation type="submission" date="2019-08" db="EMBL/GenBank/DDBJ databases">
        <title>Hyperibacter terrae gen. nov., sp. nov. and Hyperibacter viscosus sp. nov., two new members in the family Rhodospirillaceae isolated from the rhizosphere of Hypericum perforatum.</title>
        <authorList>
            <person name="Noviana Z."/>
        </authorList>
    </citation>
    <scope>NUCLEOTIDE SEQUENCE [LARGE SCALE GENOMIC DNA]</scope>
    <source>
        <strain evidence="5 6">R5913</strain>
    </source>
</reference>